<sequence length="87" mass="9149">MCTHTAAAAPCLHAAMAFVFFAYAFQLHCFAEAPLATGSTHRTTTTESTVVSGLLPSNTQETAAIAGVLASMPTSQQETMYTYDTPS</sequence>
<dbReference type="EMBL" id="JAAALK010000287">
    <property type="protein sequence ID" value="KAG8058020.1"/>
    <property type="molecule type" value="Genomic_DNA"/>
</dbReference>
<keyword evidence="1" id="KW-0732">Signal</keyword>
<reference evidence="2" key="1">
    <citation type="journal article" date="2021" name="bioRxiv">
        <title>Whole Genome Assembly and Annotation of Northern Wild Rice, Zizania palustris L., Supports a Whole Genome Duplication in the Zizania Genus.</title>
        <authorList>
            <person name="Haas M."/>
            <person name="Kono T."/>
            <person name="Macchietto M."/>
            <person name="Millas R."/>
            <person name="McGilp L."/>
            <person name="Shao M."/>
            <person name="Duquette J."/>
            <person name="Hirsch C.N."/>
            <person name="Kimball J."/>
        </authorList>
    </citation>
    <scope>NUCLEOTIDE SEQUENCE</scope>
    <source>
        <tissue evidence="2">Fresh leaf tissue</tissue>
    </source>
</reference>
<keyword evidence="3" id="KW-1185">Reference proteome</keyword>
<proteinExistence type="predicted"/>
<evidence type="ECO:0008006" key="4">
    <source>
        <dbReference type="Google" id="ProtNLM"/>
    </source>
</evidence>
<accession>A0A8J5VAN2</accession>
<name>A0A8J5VAN2_ZIZPA</name>
<reference evidence="2" key="2">
    <citation type="submission" date="2021-02" db="EMBL/GenBank/DDBJ databases">
        <authorList>
            <person name="Kimball J.A."/>
            <person name="Haas M.W."/>
            <person name="Macchietto M."/>
            <person name="Kono T."/>
            <person name="Duquette J."/>
            <person name="Shao M."/>
        </authorList>
    </citation>
    <scope>NUCLEOTIDE SEQUENCE</scope>
    <source>
        <tissue evidence="2">Fresh leaf tissue</tissue>
    </source>
</reference>
<dbReference type="Proteomes" id="UP000729402">
    <property type="component" value="Unassembled WGS sequence"/>
</dbReference>
<gene>
    <name evidence="2" type="ORF">GUJ93_ZPchr0002g25331</name>
</gene>
<evidence type="ECO:0000313" key="2">
    <source>
        <dbReference type="EMBL" id="KAG8058020.1"/>
    </source>
</evidence>
<protein>
    <recommendedName>
        <fullName evidence="4">Secreted protein</fullName>
    </recommendedName>
</protein>
<evidence type="ECO:0000313" key="3">
    <source>
        <dbReference type="Proteomes" id="UP000729402"/>
    </source>
</evidence>
<feature type="signal peptide" evidence="1">
    <location>
        <begin position="1"/>
        <end position="24"/>
    </location>
</feature>
<feature type="chain" id="PRO_5035200648" description="Secreted protein" evidence="1">
    <location>
        <begin position="25"/>
        <end position="87"/>
    </location>
</feature>
<comment type="caution">
    <text evidence="2">The sequence shown here is derived from an EMBL/GenBank/DDBJ whole genome shotgun (WGS) entry which is preliminary data.</text>
</comment>
<organism evidence="2 3">
    <name type="scientific">Zizania palustris</name>
    <name type="common">Northern wild rice</name>
    <dbReference type="NCBI Taxonomy" id="103762"/>
    <lineage>
        <taxon>Eukaryota</taxon>
        <taxon>Viridiplantae</taxon>
        <taxon>Streptophyta</taxon>
        <taxon>Embryophyta</taxon>
        <taxon>Tracheophyta</taxon>
        <taxon>Spermatophyta</taxon>
        <taxon>Magnoliopsida</taxon>
        <taxon>Liliopsida</taxon>
        <taxon>Poales</taxon>
        <taxon>Poaceae</taxon>
        <taxon>BOP clade</taxon>
        <taxon>Oryzoideae</taxon>
        <taxon>Oryzeae</taxon>
        <taxon>Zizaniinae</taxon>
        <taxon>Zizania</taxon>
    </lineage>
</organism>
<dbReference type="AlphaFoldDB" id="A0A8J5VAN2"/>
<evidence type="ECO:0000256" key="1">
    <source>
        <dbReference type="SAM" id="SignalP"/>
    </source>
</evidence>